<evidence type="ECO:0000256" key="8">
    <source>
        <dbReference type="PIRSR" id="PIRSR602403-1"/>
    </source>
</evidence>
<comment type="caution">
    <text evidence="11">The sequence shown here is derived from an EMBL/GenBank/DDBJ whole genome shotgun (WGS) entry which is preliminary data.</text>
</comment>
<feature type="transmembrane region" description="Helical" evidence="10">
    <location>
        <begin position="6"/>
        <end position="26"/>
    </location>
</feature>
<gene>
    <name evidence="11" type="ORF">QBC47DRAFT_394732</name>
</gene>
<keyword evidence="6 8" id="KW-0408">Iron</keyword>
<reference evidence="11" key="1">
    <citation type="submission" date="2023-06" db="EMBL/GenBank/DDBJ databases">
        <title>Genome-scale phylogeny and comparative genomics of the fungal order Sordariales.</title>
        <authorList>
            <consortium name="Lawrence Berkeley National Laboratory"/>
            <person name="Hensen N."/>
            <person name="Bonometti L."/>
            <person name="Westerberg I."/>
            <person name="Brannstrom I.O."/>
            <person name="Guillou S."/>
            <person name="Cros-Aarteil S."/>
            <person name="Calhoun S."/>
            <person name="Haridas S."/>
            <person name="Kuo A."/>
            <person name="Mondo S."/>
            <person name="Pangilinan J."/>
            <person name="Riley R."/>
            <person name="Labutti K."/>
            <person name="Andreopoulos B."/>
            <person name="Lipzen A."/>
            <person name="Chen C."/>
            <person name="Yanf M."/>
            <person name="Daum C."/>
            <person name="Ng V."/>
            <person name="Clum A."/>
            <person name="Steindorff A."/>
            <person name="Ohm R."/>
            <person name="Martin F."/>
            <person name="Silar P."/>
            <person name="Natvig D."/>
            <person name="Lalanne C."/>
            <person name="Gautier V."/>
            <person name="Ament-Velasquez S.L."/>
            <person name="Kruys A."/>
            <person name="Hutchinson M.I."/>
            <person name="Powell A.J."/>
            <person name="Barry K."/>
            <person name="Miller A.N."/>
            <person name="Grigoriev I.V."/>
            <person name="Debuchy R."/>
            <person name="Gladieux P."/>
            <person name="Thoren M.H."/>
            <person name="Johannesson H."/>
        </authorList>
    </citation>
    <scope>NUCLEOTIDE SEQUENCE</scope>
    <source>
        <strain evidence="11">PSN4</strain>
    </source>
</reference>
<dbReference type="GO" id="GO:0005506">
    <property type="term" value="F:iron ion binding"/>
    <property type="evidence" value="ECO:0007669"/>
    <property type="project" value="InterPro"/>
</dbReference>
<keyword evidence="12" id="KW-1185">Reference proteome</keyword>
<dbReference type="InterPro" id="IPR017972">
    <property type="entry name" value="Cyt_P450_CS"/>
</dbReference>
<dbReference type="GO" id="GO:0004497">
    <property type="term" value="F:monooxygenase activity"/>
    <property type="evidence" value="ECO:0007669"/>
    <property type="project" value="UniProtKB-KW"/>
</dbReference>
<keyword evidence="10" id="KW-0812">Transmembrane</keyword>
<dbReference type="SUPFAM" id="SSF48264">
    <property type="entry name" value="Cytochrome P450"/>
    <property type="match status" value="1"/>
</dbReference>
<evidence type="ECO:0000256" key="5">
    <source>
        <dbReference type="ARBA" id="ARBA00023002"/>
    </source>
</evidence>
<evidence type="ECO:0000313" key="12">
    <source>
        <dbReference type="Proteomes" id="UP001239445"/>
    </source>
</evidence>
<dbReference type="InterPro" id="IPR002403">
    <property type="entry name" value="Cyt_P450_E_grp-IV"/>
</dbReference>
<dbReference type="InterPro" id="IPR036396">
    <property type="entry name" value="Cyt_P450_sf"/>
</dbReference>
<evidence type="ECO:0000256" key="3">
    <source>
        <dbReference type="ARBA" id="ARBA00022617"/>
    </source>
</evidence>
<keyword evidence="4 8" id="KW-0479">Metal-binding</keyword>
<dbReference type="PANTHER" id="PTHR46206:SF1">
    <property type="entry name" value="P450, PUTATIVE (EUROFUNG)-RELATED"/>
    <property type="match status" value="1"/>
</dbReference>
<dbReference type="CDD" id="cd11041">
    <property type="entry name" value="CYP503A1-like"/>
    <property type="match status" value="1"/>
</dbReference>
<keyword evidence="10" id="KW-1133">Transmembrane helix</keyword>
<evidence type="ECO:0000313" key="11">
    <source>
        <dbReference type="EMBL" id="KAK1750170.1"/>
    </source>
</evidence>
<evidence type="ECO:0000256" key="6">
    <source>
        <dbReference type="ARBA" id="ARBA00023004"/>
    </source>
</evidence>
<evidence type="ECO:0000256" key="7">
    <source>
        <dbReference type="ARBA" id="ARBA00023033"/>
    </source>
</evidence>
<comment type="cofactor">
    <cofactor evidence="1 8">
        <name>heme</name>
        <dbReference type="ChEBI" id="CHEBI:30413"/>
    </cofactor>
</comment>
<protein>
    <submittedName>
        <fullName evidence="11">Cytochrome P450</fullName>
    </submittedName>
</protein>
<dbReference type="Gene3D" id="1.10.630.10">
    <property type="entry name" value="Cytochrome P450"/>
    <property type="match status" value="1"/>
</dbReference>
<dbReference type="Proteomes" id="UP001239445">
    <property type="component" value="Unassembled WGS sequence"/>
</dbReference>
<comment type="similarity">
    <text evidence="2 9">Belongs to the cytochrome P450 family.</text>
</comment>
<keyword evidence="5 9" id="KW-0560">Oxidoreductase</keyword>
<dbReference type="EMBL" id="MU839849">
    <property type="protein sequence ID" value="KAK1750170.1"/>
    <property type="molecule type" value="Genomic_DNA"/>
</dbReference>
<dbReference type="AlphaFoldDB" id="A0AAJ0B1W8"/>
<dbReference type="PANTHER" id="PTHR46206">
    <property type="entry name" value="CYTOCHROME P450"/>
    <property type="match status" value="1"/>
</dbReference>
<keyword evidence="10" id="KW-0472">Membrane</keyword>
<keyword evidence="7 9" id="KW-0503">Monooxygenase</keyword>
<proteinExistence type="inferred from homology"/>
<evidence type="ECO:0000256" key="9">
    <source>
        <dbReference type="RuleBase" id="RU000461"/>
    </source>
</evidence>
<feature type="binding site" description="axial binding residue" evidence="8">
    <location>
        <position position="468"/>
    </location>
    <ligand>
        <name>heme</name>
        <dbReference type="ChEBI" id="CHEBI:30413"/>
    </ligand>
    <ligandPart>
        <name>Fe</name>
        <dbReference type="ChEBI" id="CHEBI:18248"/>
    </ligandPart>
</feature>
<dbReference type="InterPro" id="IPR001128">
    <property type="entry name" value="Cyt_P450"/>
</dbReference>
<dbReference type="GO" id="GO:0020037">
    <property type="term" value="F:heme binding"/>
    <property type="evidence" value="ECO:0007669"/>
    <property type="project" value="InterPro"/>
</dbReference>
<dbReference type="GO" id="GO:0016705">
    <property type="term" value="F:oxidoreductase activity, acting on paired donors, with incorporation or reduction of molecular oxygen"/>
    <property type="evidence" value="ECO:0007669"/>
    <property type="project" value="InterPro"/>
</dbReference>
<dbReference type="PROSITE" id="PS00086">
    <property type="entry name" value="CYTOCHROME_P450"/>
    <property type="match status" value="1"/>
</dbReference>
<evidence type="ECO:0000256" key="4">
    <source>
        <dbReference type="ARBA" id="ARBA00022723"/>
    </source>
</evidence>
<dbReference type="PRINTS" id="PR00465">
    <property type="entry name" value="EP450IV"/>
</dbReference>
<name>A0AAJ0B1W8_9PEZI</name>
<accession>A0AAJ0B1W8</accession>
<dbReference type="Pfam" id="PF00067">
    <property type="entry name" value="p450"/>
    <property type="match status" value="1"/>
</dbReference>
<evidence type="ECO:0000256" key="10">
    <source>
        <dbReference type="SAM" id="Phobius"/>
    </source>
</evidence>
<keyword evidence="3 8" id="KW-0349">Heme</keyword>
<organism evidence="11 12">
    <name type="scientific">Echria macrotheca</name>
    <dbReference type="NCBI Taxonomy" id="438768"/>
    <lineage>
        <taxon>Eukaryota</taxon>
        <taxon>Fungi</taxon>
        <taxon>Dikarya</taxon>
        <taxon>Ascomycota</taxon>
        <taxon>Pezizomycotina</taxon>
        <taxon>Sordariomycetes</taxon>
        <taxon>Sordariomycetidae</taxon>
        <taxon>Sordariales</taxon>
        <taxon>Schizotheciaceae</taxon>
        <taxon>Echria</taxon>
    </lineage>
</organism>
<evidence type="ECO:0000256" key="2">
    <source>
        <dbReference type="ARBA" id="ARBA00010617"/>
    </source>
</evidence>
<evidence type="ECO:0000256" key="1">
    <source>
        <dbReference type="ARBA" id="ARBA00001971"/>
    </source>
</evidence>
<sequence length="525" mass="59472">MLQDVGRPALLGPAVLLVGYLVYQFLYGGPKLPKLPIIGARKGDWFPLIQARWRNLMDSKSGVIQAETEFKDQAVLFPVAGTGDIVMLPRAETQFVTDQPETVLDMHAAVVESMQFMYTSANPELISNPIHHKLITTTLTNQIGNLVPEVADETAYCLDRDFGSPEDWTDVCIYKSMLLTIAGVTNRVFVGKPKCRDMHMLNQTLEYAHWLPIIGQLLRNTWKPLRPVFAWFLTIPIHRITRAFHRSLLPEIKPRLVAYDARREDPEAKSQLGPEPNDFLQWCIQQAKEMGDPYLWDSRTLANRILLVNFAALHTSSMAITAVILELMASKQAYIDELRAEIEGVLAEYGGEWNKRGLARMEKLDSALRESARLNSFVTVGLTRQVVPRDGITTPVSNLHLPQGATVAVPSYTVLRDAELYPDPYEFKPFRFSAQRDDDSVDYVKRANKAWVATSKEYLAFGHGRTACPGRFFAANELKLILAYFILNYDIEVTGPGSRPRNKWYGLIRIPPMEAKIRIRRRVKA</sequence>